<dbReference type="SUPFAM" id="SSF88723">
    <property type="entry name" value="PIN domain-like"/>
    <property type="match status" value="1"/>
</dbReference>
<dbReference type="HAMAP" id="MF_00265">
    <property type="entry name" value="VapC_Nob1"/>
    <property type="match status" value="1"/>
</dbReference>
<evidence type="ECO:0000256" key="5">
    <source>
        <dbReference type="ARBA" id="ARBA00022801"/>
    </source>
</evidence>
<evidence type="ECO:0000256" key="2">
    <source>
        <dbReference type="ARBA" id="ARBA00022649"/>
    </source>
</evidence>
<comment type="caution">
    <text evidence="10">The sequence shown here is derived from an EMBL/GenBank/DDBJ whole genome shotgun (WGS) entry which is preliminary data.</text>
</comment>
<sequence>MKYLLDTNVCIRAMRGNARVIGRMRACTPDDCGVSMVSVFELFAGVERCRDPETEARKVMSFLEPLHLLPFDWDSAMKSAGLRWILEKGGNRIGPYDLHLAGQALALDVTLVTHNTREFGRVDGLVLEDWEEG</sequence>
<comment type="cofactor">
    <cofactor evidence="1 8">
        <name>Mg(2+)</name>
        <dbReference type="ChEBI" id="CHEBI:18420"/>
    </cofactor>
</comment>
<dbReference type="InterPro" id="IPR029060">
    <property type="entry name" value="PIN-like_dom_sf"/>
</dbReference>
<evidence type="ECO:0000256" key="6">
    <source>
        <dbReference type="ARBA" id="ARBA00022842"/>
    </source>
</evidence>
<evidence type="ECO:0000259" key="9">
    <source>
        <dbReference type="Pfam" id="PF01850"/>
    </source>
</evidence>
<feature type="domain" description="PIN" evidence="9">
    <location>
        <begin position="3"/>
        <end position="124"/>
    </location>
</feature>
<keyword evidence="6 8" id="KW-0460">Magnesium</keyword>
<comment type="similarity">
    <text evidence="7 8">Belongs to the PINc/VapC protein family.</text>
</comment>
<dbReference type="EMBL" id="JBHTBS010000007">
    <property type="protein sequence ID" value="MFC7338403.1"/>
    <property type="molecule type" value="Genomic_DNA"/>
</dbReference>
<reference evidence="11" key="1">
    <citation type="journal article" date="2019" name="Int. J. Syst. Evol. Microbiol.">
        <title>The Global Catalogue of Microorganisms (GCM) 10K type strain sequencing project: providing services to taxonomists for standard genome sequencing and annotation.</title>
        <authorList>
            <consortium name="The Broad Institute Genomics Platform"/>
            <consortium name="The Broad Institute Genome Sequencing Center for Infectious Disease"/>
            <person name="Wu L."/>
            <person name="Ma J."/>
        </authorList>
    </citation>
    <scope>NUCLEOTIDE SEQUENCE [LARGE SCALE GENOMIC DNA]</scope>
    <source>
        <strain evidence="11">CGMCC 4.1467</strain>
    </source>
</reference>
<keyword evidence="11" id="KW-1185">Reference proteome</keyword>
<evidence type="ECO:0000256" key="4">
    <source>
        <dbReference type="ARBA" id="ARBA00022723"/>
    </source>
</evidence>
<evidence type="ECO:0000256" key="1">
    <source>
        <dbReference type="ARBA" id="ARBA00001946"/>
    </source>
</evidence>
<proteinExistence type="inferred from homology"/>
<dbReference type="Pfam" id="PF01850">
    <property type="entry name" value="PIN"/>
    <property type="match status" value="1"/>
</dbReference>
<keyword evidence="3 8" id="KW-0540">Nuclease</keyword>
<evidence type="ECO:0000256" key="3">
    <source>
        <dbReference type="ARBA" id="ARBA00022722"/>
    </source>
</evidence>
<dbReference type="EC" id="3.1.-.-" evidence="8"/>
<dbReference type="PANTHER" id="PTHR33653">
    <property type="entry name" value="RIBONUCLEASE VAPC2"/>
    <property type="match status" value="1"/>
</dbReference>
<evidence type="ECO:0000313" key="11">
    <source>
        <dbReference type="Proteomes" id="UP001596472"/>
    </source>
</evidence>
<accession>A0ABW2L7M9</accession>
<evidence type="ECO:0000256" key="7">
    <source>
        <dbReference type="ARBA" id="ARBA00038093"/>
    </source>
</evidence>
<evidence type="ECO:0000313" key="10">
    <source>
        <dbReference type="EMBL" id="MFC7338403.1"/>
    </source>
</evidence>
<gene>
    <name evidence="8" type="primary">vapC</name>
    <name evidence="10" type="ORF">ACFQY0_14510</name>
</gene>
<protein>
    <recommendedName>
        <fullName evidence="8">Ribonuclease VapC</fullName>
        <shortName evidence="8">RNase VapC</shortName>
        <ecNumber evidence="8">3.1.-.-</ecNumber>
    </recommendedName>
    <alternativeName>
        <fullName evidence="8">Toxin VapC</fullName>
    </alternativeName>
</protein>
<comment type="function">
    <text evidence="8">Toxic component of a toxin-antitoxin (TA) system. An RNase.</text>
</comment>
<dbReference type="Proteomes" id="UP001596472">
    <property type="component" value="Unassembled WGS sequence"/>
</dbReference>
<dbReference type="InterPro" id="IPR022907">
    <property type="entry name" value="VapC_family"/>
</dbReference>
<keyword evidence="4 8" id="KW-0479">Metal-binding</keyword>
<dbReference type="InterPro" id="IPR002716">
    <property type="entry name" value="PIN_dom"/>
</dbReference>
<keyword evidence="2 8" id="KW-1277">Toxin-antitoxin system</keyword>
<feature type="binding site" evidence="8">
    <location>
        <position position="97"/>
    </location>
    <ligand>
        <name>Mg(2+)</name>
        <dbReference type="ChEBI" id="CHEBI:18420"/>
    </ligand>
</feature>
<keyword evidence="5 8" id="KW-0378">Hydrolase</keyword>
<name>A0ABW2L7M9_9BACT</name>
<dbReference type="RefSeq" id="WP_379713691.1">
    <property type="nucleotide sequence ID" value="NZ_JBHTBS010000007.1"/>
</dbReference>
<evidence type="ECO:0000256" key="8">
    <source>
        <dbReference type="HAMAP-Rule" id="MF_00265"/>
    </source>
</evidence>
<dbReference type="Gene3D" id="3.40.50.1010">
    <property type="entry name" value="5'-nuclease"/>
    <property type="match status" value="1"/>
</dbReference>
<keyword evidence="8" id="KW-0800">Toxin</keyword>
<feature type="binding site" evidence="8">
    <location>
        <position position="6"/>
    </location>
    <ligand>
        <name>Mg(2+)</name>
        <dbReference type="ChEBI" id="CHEBI:18420"/>
    </ligand>
</feature>
<organism evidence="10 11">
    <name type="scientific">Haloferula chungangensis</name>
    <dbReference type="NCBI Taxonomy" id="1048331"/>
    <lineage>
        <taxon>Bacteria</taxon>
        <taxon>Pseudomonadati</taxon>
        <taxon>Verrucomicrobiota</taxon>
        <taxon>Verrucomicrobiia</taxon>
        <taxon>Verrucomicrobiales</taxon>
        <taxon>Verrucomicrobiaceae</taxon>
        <taxon>Haloferula</taxon>
    </lineage>
</organism>
<dbReference type="InterPro" id="IPR050556">
    <property type="entry name" value="Type_II_TA_system_RNase"/>
</dbReference>
<dbReference type="PANTHER" id="PTHR33653:SF1">
    <property type="entry name" value="RIBONUCLEASE VAPC2"/>
    <property type="match status" value="1"/>
</dbReference>